<dbReference type="GO" id="GO:0004852">
    <property type="term" value="F:uroporphyrinogen-III synthase activity"/>
    <property type="evidence" value="ECO:0007669"/>
    <property type="project" value="UniProtKB-UniRule"/>
</dbReference>
<gene>
    <name evidence="11" type="ORF">FHP05_12260</name>
</gene>
<evidence type="ECO:0000256" key="2">
    <source>
        <dbReference type="ARBA" id="ARBA00008133"/>
    </source>
</evidence>
<accession>A0A5C8NLH4</accession>
<dbReference type="RefSeq" id="WP_147668655.1">
    <property type="nucleotide sequence ID" value="NZ_VDUW01000009.1"/>
</dbReference>
<dbReference type="CDD" id="cd06578">
    <property type="entry name" value="HemD"/>
    <property type="match status" value="1"/>
</dbReference>
<dbReference type="SUPFAM" id="SSF69618">
    <property type="entry name" value="HemD-like"/>
    <property type="match status" value="1"/>
</dbReference>
<keyword evidence="12" id="KW-1185">Reference proteome</keyword>
<evidence type="ECO:0000313" key="12">
    <source>
        <dbReference type="Proteomes" id="UP000321574"/>
    </source>
</evidence>
<dbReference type="Gene3D" id="3.40.50.10090">
    <property type="match status" value="2"/>
</dbReference>
<dbReference type="AlphaFoldDB" id="A0A5C8NLH4"/>
<evidence type="ECO:0000313" key="11">
    <source>
        <dbReference type="EMBL" id="TXL62569.1"/>
    </source>
</evidence>
<dbReference type="UniPathway" id="UPA00251">
    <property type="reaction ID" value="UER00320"/>
</dbReference>
<organism evidence="11 12">
    <name type="scientific">Cerasibacillus terrae</name>
    <dbReference type="NCBI Taxonomy" id="2498845"/>
    <lineage>
        <taxon>Bacteria</taxon>
        <taxon>Bacillati</taxon>
        <taxon>Bacillota</taxon>
        <taxon>Bacilli</taxon>
        <taxon>Bacillales</taxon>
        <taxon>Bacillaceae</taxon>
        <taxon>Cerasibacillus</taxon>
    </lineage>
</organism>
<comment type="similarity">
    <text evidence="2 9">Belongs to the uroporphyrinogen-III synthase family.</text>
</comment>
<dbReference type="InterPro" id="IPR003754">
    <property type="entry name" value="4pyrrol_synth_uPrphyn_synth"/>
</dbReference>
<dbReference type="Proteomes" id="UP000321574">
    <property type="component" value="Unassembled WGS sequence"/>
</dbReference>
<dbReference type="GO" id="GO:0006782">
    <property type="term" value="P:protoporphyrinogen IX biosynthetic process"/>
    <property type="evidence" value="ECO:0007669"/>
    <property type="project" value="UniProtKB-UniRule"/>
</dbReference>
<dbReference type="PANTHER" id="PTHR38042">
    <property type="entry name" value="UROPORPHYRINOGEN-III SYNTHASE, CHLOROPLASTIC"/>
    <property type="match status" value="1"/>
</dbReference>
<evidence type="ECO:0000256" key="8">
    <source>
        <dbReference type="ARBA" id="ARBA00048617"/>
    </source>
</evidence>
<evidence type="ECO:0000256" key="5">
    <source>
        <dbReference type="ARBA" id="ARBA00023244"/>
    </source>
</evidence>
<dbReference type="EC" id="4.2.1.75" evidence="3 9"/>
<feature type="domain" description="Tetrapyrrole biosynthesis uroporphyrinogen III synthase" evidence="10">
    <location>
        <begin position="21"/>
        <end position="248"/>
    </location>
</feature>
<reference evidence="11 12" key="1">
    <citation type="submission" date="2019-06" db="EMBL/GenBank/DDBJ databases">
        <title>Cerasibacillus sp. nov., isolated from maize field.</title>
        <authorList>
            <person name="Lin S.-Y."/>
            <person name="Tsai C.-F."/>
            <person name="Young C.-C."/>
        </authorList>
    </citation>
    <scope>NUCLEOTIDE SEQUENCE [LARGE SCALE GENOMIC DNA]</scope>
    <source>
        <strain evidence="11 12">CC-CFT480</strain>
    </source>
</reference>
<dbReference type="Pfam" id="PF02602">
    <property type="entry name" value="HEM4"/>
    <property type="match status" value="1"/>
</dbReference>
<comment type="caution">
    <text evidence="11">The sequence shown here is derived from an EMBL/GenBank/DDBJ whole genome shotgun (WGS) entry which is preliminary data.</text>
</comment>
<evidence type="ECO:0000259" key="10">
    <source>
        <dbReference type="Pfam" id="PF02602"/>
    </source>
</evidence>
<keyword evidence="4 9" id="KW-0456">Lyase</keyword>
<dbReference type="GO" id="GO:0006780">
    <property type="term" value="P:uroporphyrinogen III biosynthetic process"/>
    <property type="evidence" value="ECO:0007669"/>
    <property type="project" value="UniProtKB-UniRule"/>
</dbReference>
<dbReference type="OrthoDB" id="9815856at2"/>
<evidence type="ECO:0000256" key="1">
    <source>
        <dbReference type="ARBA" id="ARBA00004772"/>
    </source>
</evidence>
<evidence type="ECO:0000256" key="6">
    <source>
        <dbReference type="ARBA" id="ARBA00037589"/>
    </source>
</evidence>
<keyword evidence="5 9" id="KW-0627">Porphyrin biosynthesis</keyword>
<evidence type="ECO:0000256" key="9">
    <source>
        <dbReference type="RuleBase" id="RU366031"/>
    </source>
</evidence>
<name>A0A5C8NLH4_9BACI</name>
<proteinExistence type="inferred from homology"/>
<comment type="catalytic activity">
    <reaction evidence="8 9">
        <text>hydroxymethylbilane = uroporphyrinogen III + H2O</text>
        <dbReference type="Rhea" id="RHEA:18965"/>
        <dbReference type="ChEBI" id="CHEBI:15377"/>
        <dbReference type="ChEBI" id="CHEBI:57308"/>
        <dbReference type="ChEBI" id="CHEBI:57845"/>
        <dbReference type="EC" id="4.2.1.75"/>
    </reaction>
</comment>
<comment type="pathway">
    <text evidence="1 9">Porphyrin-containing compound metabolism; protoporphyrin-IX biosynthesis; coproporphyrinogen-III from 5-aminolevulinate: step 3/4.</text>
</comment>
<dbReference type="InterPro" id="IPR039793">
    <property type="entry name" value="UROS/Hem4"/>
</dbReference>
<sequence length="258" mass="29183">MGPSLENKTILVTREKKQAKEFSRKIKKIGGKPVEIPLLKITCKDHPENKQIFEELAGYEWLFFTSINGVHSFFELLQKYGMSVNSIKGKKIATVGHKTENCLKEYGYHADFIPTIYNAETMAAEFSEQHSVDGKFLLVRGNRSMNVLPEAFSKLRVDYSSMEVYETSLHLEIQQQLQKTLQSNSFDYLTFTSPSTIDAFVQMNGLKYIEIETTICVCIGTTTEKAAITAGFKKILVPEQFTIDGMIQVMLDHLGKVG</sequence>
<evidence type="ECO:0000256" key="3">
    <source>
        <dbReference type="ARBA" id="ARBA00013109"/>
    </source>
</evidence>
<dbReference type="EMBL" id="VDUW01000009">
    <property type="protein sequence ID" value="TXL62569.1"/>
    <property type="molecule type" value="Genomic_DNA"/>
</dbReference>
<protein>
    <recommendedName>
        <fullName evidence="7 9">Uroporphyrinogen-III synthase</fullName>
        <ecNumber evidence="3 9">4.2.1.75</ecNumber>
    </recommendedName>
</protein>
<comment type="function">
    <text evidence="6 9">Catalyzes cyclization of the linear tetrapyrrole, hydroxymethylbilane, to the macrocyclic uroporphyrinogen III.</text>
</comment>
<dbReference type="InterPro" id="IPR036108">
    <property type="entry name" value="4pyrrol_syn_uPrphyn_synt_sf"/>
</dbReference>
<dbReference type="PANTHER" id="PTHR38042:SF1">
    <property type="entry name" value="UROPORPHYRINOGEN-III SYNTHASE, CHLOROPLASTIC"/>
    <property type="match status" value="1"/>
</dbReference>
<evidence type="ECO:0000256" key="4">
    <source>
        <dbReference type="ARBA" id="ARBA00023239"/>
    </source>
</evidence>
<evidence type="ECO:0000256" key="7">
    <source>
        <dbReference type="ARBA" id="ARBA00040167"/>
    </source>
</evidence>